<proteinExistence type="predicted"/>
<protein>
    <submittedName>
        <fullName evidence="1">3396_t:CDS:1</fullName>
    </submittedName>
</protein>
<organism evidence="1 2">
    <name type="scientific">Diversispora eburnea</name>
    <dbReference type="NCBI Taxonomy" id="1213867"/>
    <lineage>
        <taxon>Eukaryota</taxon>
        <taxon>Fungi</taxon>
        <taxon>Fungi incertae sedis</taxon>
        <taxon>Mucoromycota</taxon>
        <taxon>Glomeromycotina</taxon>
        <taxon>Glomeromycetes</taxon>
        <taxon>Diversisporales</taxon>
        <taxon>Diversisporaceae</taxon>
        <taxon>Diversispora</taxon>
    </lineage>
</organism>
<comment type="caution">
    <text evidence="1">The sequence shown here is derived from an EMBL/GenBank/DDBJ whole genome shotgun (WGS) entry which is preliminary data.</text>
</comment>
<name>A0A9N9BFH9_9GLOM</name>
<accession>A0A9N9BFH9</accession>
<keyword evidence="2" id="KW-1185">Reference proteome</keyword>
<evidence type="ECO:0000313" key="1">
    <source>
        <dbReference type="EMBL" id="CAG8564030.1"/>
    </source>
</evidence>
<gene>
    <name evidence="1" type="ORF">DEBURN_LOCUS7732</name>
</gene>
<dbReference type="AlphaFoldDB" id="A0A9N9BFH9"/>
<dbReference type="OrthoDB" id="2305998at2759"/>
<reference evidence="1" key="1">
    <citation type="submission" date="2021-06" db="EMBL/GenBank/DDBJ databases">
        <authorList>
            <person name="Kallberg Y."/>
            <person name="Tangrot J."/>
            <person name="Rosling A."/>
        </authorList>
    </citation>
    <scope>NUCLEOTIDE SEQUENCE</scope>
    <source>
        <strain evidence="1">AZ414A</strain>
    </source>
</reference>
<evidence type="ECO:0000313" key="2">
    <source>
        <dbReference type="Proteomes" id="UP000789706"/>
    </source>
</evidence>
<dbReference type="EMBL" id="CAJVPK010000991">
    <property type="protein sequence ID" value="CAG8564030.1"/>
    <property type="molecule type" value="Genomic_DNA"/>
</dbReference>
<dbReference type="Proteomes" id="UP000789706">
    <property type="component" value="Unassembled WGS sequence"/>
</dbReference>
<sequence>IYYHESPTIFKEQTFALGIPTYNQQDRMLCFDISKIGLIDFNNKSNINVYLKFMETKFESCYIFKIDLKETGKDYDYNFKYNSCLKFLVTKKDVVINFPNELVLKVLQELFKISSIKHMKKLQRTCKLWNGLIPVVVKDEIIKYRSEWSLWIGWKNAVNLGFYVKTISYKPTHILLQFNNNPIIHESSEINFVLCMNKKLFKLFKVKAGKLNMRKQGTQSITDEYGGCILVDVLENWNLRVIHWKMKEGIFLNAFDKIRCQELKLIDNNNNSNDNNHNNNHESI</sequence>
<feature type="non-terminal residue" evidence="1">
    <location>
        <position position="1"/>
    </location>
</feature>